<dbReference type="PANTHER" id="PTHR43034">
    <property type="entry name" value="ION-TRANSLOCATING OXIDOREDUCTASE COMPLEX SUBUNIT C"/>
    <property type="match status" value="1"/>
</dbReference>
<evidence type="ECO:0000256" key="4">
    <source>
        <dbReference type="ARBA" id="ARBA00022737"/>
    </source>
</evidence>
<dbReference type="InterPro" id="IPR017054">
    <property type="entry name" value="PduS"/>
</dbReference>
<organism evidence="10 11">
    <name type="scientific">Eubacterium barkeri</name>
    <name type="common">Clostridium barkeri</name>
    <dbReference type="NCBI Taxonomy" id="1528"/>
    <lineage>
        <taxon>Bacteria</taxon>
        <taxon>Bacillati</taxon>
        <taxon>Bacillota</taxon>
        <taxon>Clostridia</taxon>
        <taxon>Eubacteriales</taxon>
        <taxon>Eubacteriaceae</taxon>
        <taxon>Eubacterium</taxon>
    </lineage>
</organism>
<dbReference type="SUPFAM" id="SSF46548">
    <property type="entry name" value="alpha-helical ferredoxin"/>
    <property type="match status" value="1"/>
</dbReference>
<dbReference type="InterPro" id="IPR037225">
    <property type="entry name" value="Nuo51_FMN-bd_sf"/>
</dbReference>
<name>A0A1H3HZT4_EUBBA</name>
<dbReference type="PIRSF" id="PIRSF036408">
    <property type="entry name" value="PduS_prd"/>
    <property type="match status" value="1"/>
</dbReference>
<dbReference type="GO" id="GO:0051539">
    <property type="term" value="F:4 iron, 4 sulfur cluster binding"/>
    <property type="evidence" value="ECO:0007669"/>
    <property type="project" value="UniProtKB-KW"/>
</dbReference>
<dbReference type="InterPro" id="IPR010208">
    <property type="entry name" value="Ion_transpt_RnfC/RsxC"/>
</dbReference>
<reference evidence="11" key="1">
    <citation type="submission" date="2016-10" db="EMBL/GenBank/DDBJ databases">
        <authorList>
            <person name="Varghese N."/>
            <person name="Submissions S."/>
        </authorList>
    </citation>
    <scope>NUCLEOTIDE SEQUENCE [LARGE SCALE GENOMIC DNA]</scope>
    <source>
        <strain evidence="11">VPI 5359</strain>
    </source>
</reference>
<dbReference type="InterPro" id="IPR017900">
    <property type="entry name" value="4Fe4S_Fe_S_CS"/>
</dbReference>
<dbReference type="STRING" id="1528.SAMN04488579_12025"/>
<evidence type="ECO:0000259" key="8">
    <source>
        <dbReference type="Pfam" id="PF01512"/>
    </source>
</evidence>
<evidence type="ECO:0000256" key="5">
    <source>
        <dbReference type="ARBA" id="ARBA00022982"/>
    </source>
</evidence>
<dbReference type="EMBL" id="FNOU01000020">
    <property type="protein sequence ID" value="SDY20971.1"/>
    <property type="molecule type" value="Genomic_DNA"/>
</dbReference>
<dbReference type="PANTHER" id="PTHR43034:SF2">
    <property type="entry name" value="ION-TRANSLOCATING OXIDOREDUCTASE COMPLEX SUBUNIT C"/>
    <property type="match status" value="1"/>
</dbReference>
<evidence type="ECO:0000259" key="9">
    <source>
        <dbReference type="Pfam" id="PF13375"/>
    </source>
</evidence>
<evidence type="ECO:0000256" key="7">
    <source>
        <dbReference type="ARBA" id="ARBA00023014"/>
    </source>
</evidence>
<keyword evidence="5" id="KW-0249">Electron transport</keyword>
<keyword evidence="7" id="KW-0411">Iron-sulfur</keyword>
<gene>
    <name evidence="10" type="ORF">SAMN04488579_12025</name>
</gene>
<accession>A0A1H3HZT4</accession>
<dbReference type="OrthoDB" id="9767754at2"/>
<dbReference type="InterPro" id="IPR026902">
    <property type="entry name" value="RnfC_N"/>
</dbReference>
<dbReference type="Proteomes" id="UP000199652">
    <property type="component" value="Unassembled WGS sequence"/>
</dbReference>
<feature type="domain" description="RnfC Barrel sandwich hybrid" evidence="9">
    <location>
        <begin position="382"/>
        <end position="441"/>
    </location>
</feature>
<dbReference type="InterPro" id="IPR009051">
    <property type="entry name" value="Helical_ferredxn"/>
</dbReference>
<evidence type="ECO:0000256" key="6">
    <source>
        <dbReference type="ARBA" id="ARBA00023004"/>
    </source>
</evidence>
<feature type="domain" description="NADH-ubiquinone oxidoreductase 51kDa subunit FMN-binding" evidence="8">
    <location>
        <begin position="7"/>
        <end position="149"/>
    </location>
</feature>
<protein>
    <submittedName>
        <fullName evidence="10">Na+-translocating ferredoxin:NAD+ oxidoreductase RNF, RnfC subunit</fullName>
    </submittedName>
</protein>
<dbReference type="GO" id="GO:0016020">
    <property type="term" value="C:membrane"/>
    <property type="evidence" value="ECO:0007669"/>
    <property type="project" value="InterPro"/>
</dbReference>
<evidence type="ECO:0000256" key="2">
    <source>
        <dbReference type="ARBA" id="ARBA00022485"/>
    </source>
</evidence>
<evidence type="ECO:0000313" key="10">
    <source>
        <dbReference type="EMBL" id="SDY20971.1"/>
    </source>
</evidence>
<sequence>MDLVKEVQAAGVVGAGGAGFPTHIKLGAQAECFIVNAVECEPLIATDKYLCRQEADKIIKGIQVIGQVLGAKRLIIALKESYVEEIACLEKAIQEAKATIEIVTLSPFYPAGDEQSLVYAVLGKIVPERGLPLDVGAVVDNVGTVVDVWDAAQGKPVTHKILSIVGEVDHPTLLQVPLGTPIKECLAQAKMKSGEMAVLLGGPMMGRILTDPGDIDGAVVTKTLGNLLVLPRSHELVRRGTRSIQGIKGQALSACIQCQMCTDLCPRFLIGHWVKPHEVMRHAFKEDSLGDDAFIRAFGSAVNCCDCGICELFACPMGLSPRRMNGYFKEKIRERGLTIERGTNPREHPMIAHRRIPTHRLIARINLQAYEGQKPRECGQWLPSRVRIPLKMHIGSPARPLVAVGDVVALGQLIGEAQEGLSVNLHASMAGTVTEVTDYGITIEGKGGTRG</sequence>
<evidence type="ECO:0000313" key="11">
    <source>
        <dbReference type="Proteomes" id="UP000199652"/>
    </source>
</evidence>
<proteinExistence type="predicted"/>
<dbReference type="GO" id="GO:0009055">
    <property type="term" value="F:electron transfer activity"/>
    <property type="evidence" value="ECO:0007669"/>
    <property type="project" value="InterPro"/>
</dbReference>
<dbReference type="Gene3D" id="3.40.50.11540">
    <property type="entry name" value="NADH-ubiquinone oxidoreductase 51kDa subunit"/>
    <property type="match status" value="1"/>
</dbReference>
<dbReference type="AlphaFoldDB" id="A0A1H3HZT4"/>
<dbReference type="SUPFAM" id="SSF142019">
    <property type="entry name" value="Nqo1 FMN-binding domain-like"/>
    <property type="match status" value="1"/>
</dbReference>
<dbReference type="PROSITE" id="PS00198">
    <property type="entry name" value="4FE4S_FER_1"/>
    <property type="match status" value="1"/>
</dbReference>
<keyword evidence="2" id="KW-0004">4Fe-4S</keyword>
<dbReference type="SUPFAM" id="SSF142984">
    <property type="entry name" value="Nqo1 middle domain-like"/>
    <property type="match status" value="1"/>
</dbReference>
<keyword evidence="4" id="KW-0677">Repeat</keyword>
<evidence type="ECO:0000256" key="3">
    <source>
        <dbReference type="ARBA" id="ARBA00022723"/>
    </source>
</evidence>
<keyword evidence="6" id="KW-0408">Iron</keyword>
<dbReference type="InterPro" id="IPR011538">
    <property type="entry name" value="Nuo51_FMN-bd"/>
</dbReference>
<dbReference type="RefSeq" id="WP_090246396.1">
    <property type="nucleotide sequence ID" value="NZ_FNOU01000020.1"/>
</dbReference>
<dbReference type="Gene3D" id="1.10.1060.10">
    <property type="entry name" value="Alpha-helical ferredoxin"/>
    <property type="match status" value="1"/>
</dbReference>
<dbReference type="Pfam" id="PF01512">
    <property type="entry name" value="Complex1_51K"/>
    <property type="match status" value="1"/>
</dbReference>
<keyword evidence="3" id="KW-0479">Metal-binding</keyword>
<keyword evidence="11" id="KW-1185">Reference proteome</keyword>
<dbReference type="Pfam" id="PF13534">
    <property type="entry name" value="Fer4_17"/>
    <property type="match status" value="1"/>
</dbReference>
<dbReference type="GO" id="GO:0046872">
    <property type="term" value="F:metal ion binding"/>
    <property type="evidence" value="ECO:0007669"/>
    <property type="project" value="UniProtKB-KW"/>
</dbReference>
<evidence type="ECO:0000256" key="1">
    <source>
        <dbReference type="ARBA" id="ARBA00022448"/>
    </source>
</evidence>
<keyword evidence="1" id="KW-0813">Transport</keyword>
<dbReference type="Pfam" id="PF13375">
    <property type="entry name" value="RnfC_N"/>
    <property type="match status" value="1"/>
</dbReference>